<organism evidence="1">
    <name type="scientific">Yersinia enterocolitica</name>
    <dbReference type="NCBI Taxonomy" id="630"/>
    <lineage>
        <taxon>Bacteria</taxon>
        <taxon>Pseudomonadati</taxon>
        <taxon>Pseudomonadota</taxon>
        <taxon>Gammaproteobacteria</taxon>
        <taxon>Enterobacterales</taxon>
        <taxon>Yersiniaceae</taxon>
        <taxon>Yersinia</taxon>
    </lineage>
</organism>
<reference evidence="1" key="1">
    <citation type="journal article" date="2008" name="J. Bacteriol.">
        <title>Genetic and functional properties of the self-transmissible Yersinia enterocolitica plasmid pYE854, which mobilizes the virulence plasmid pYV.</title>
        <authorList>
            <person name="Hammerl J.A."/>
            <person name="Klein I."/>
            <person name="Lanka E."/>
            <person name="Appel B."/>
            <person name="Hertwig S."/>
        </authorList>
    </citation>
    <scope>NUCLEOTIDE SEQUENCE [LARGE SCALE GENOMIC DNA]</scope>
    <source>
        <strain evidence="1">29854</strain>
        <plasmid evidence="1">pYE854</plasmid>
    </source>
</reference>
<sequence>MKNVLNWSKTSWYYLYPAACLSIPYETMRGICLKSGGLWYYEARLVELVVLQTP</sequence>
<dbReference type="EMBL" id="AM905950">
    <property type="protein sequence ID" value="CAP20242.1"/>
    <property type="molecule type" value="Genomic_DNA"/>
</dbReference>
<evidence type="ECO:0000313" key="1">
    <source>
        <dbReference type="EMBL" id="CAP20242.1"/>
    </source>
</evidence>
<protein>
    <submittedName>
        <fullName evidence="1">Uncharacterized protein</fullName>
    </submittedName>
</protein>
<geneLocation type="plasmid" evidence="1">
    <name>pYE854</name>
</geneLocation>
<name>B0RKU5_YEREN</name>
<dbReference type="AlphaFoldDB" id="B0RKU5"/>
<keyword evidence="1" id="KW-0614">Plasmid</keyword>
<accession>B0RKU5</accession>
<proteinExistence type="predicted"/>